<evidence type="ECO:0000313" key="1">
    <source>
        <dbReference type="EMBL" id="KAF4726038.1"/>
    </source>
</evidence>
<organism evidence="1 2">
    <name type="scientific">Perkinsus olseni</name>
    <name type="common">Perkinsus atlanticus</name>
    <dbReference type="NCBI Taxonomy" id="32597"/>
    <lineage>
        <taxon>Eukaryota</taxon>
        <taxon>Sar</taxon>
        <taxon>Alveolata</taxon>
        <taxon>Perkinsozoa</taxon>
        <taxon>Perkinsea</taxon>
        <taxon>Perkinsida</taxon>
        <taxon>Perkinsidae</taxon>
        <taxon>Perkinsus</taxon>
    </lineage>
</organism>
<comment type="caution">
    <text evidence="1">The sequence shown here is derived from an EMBL/GenBank/DDBJ whole genome shotgun (WGS) entry which is preliminary data.</text>
</comment>
<protein>
    <submittedName>
        <fullName evidence="1">Uncharacterized protein</fullName>
    </submittedName>
</protein>
<proteinExistence type="predicted"/>
<accession>A0A7J6RZ82</accession>
<gene>
    <name evidence="1" type="ORF">FOZ63_022790</name>
</gene>
<reference evidence="1 2" key="1">
    <citation type="submission" date="2020-04" db="EMBL/GenBank/DDBJ databases">
        <title>Perkinsus olseni comparative genomics.</title>
        <authorList>
            <person name="Bogema D.R."/>
        </authorList>
    </citation>
    <scope>NUCLEOTIDE SEQUENCE [LARGE SCALE GENOMIC DNA]</scope>
    <source>
        <strain evidence="1 2">ATCC PRA-207</strain>
    </source>
</reference>
<dbReference type="EMBL" id="JABANO010021902">
    <property type="protein sequence ID" value="KAF4726038.1"/>
    <property type="molecule type" value="Genomic_DNA"/>
</dbReference>
<sequence length="116" mass="13029">PLLIAASASLVGKYFSPNESVNSLPSVDNSWLTPYYSLYFSFCVEEVTVNLRFEPDARQPASAYVIGPEEIEVYNQFKEEFSAVYGFEISPDDFKTMTFVTPTTAYTQLAGQRLTL</sequence>
<evidence type="ECO:0000313" key="2">
    <source>
        <dbReference type="Proteomes" id="UP000553632"/>
    </source>
</evidence>
<dbReference type="Proteomes" id="UP000553632">
    <property type="component" value="Unassembled WGS sequence"/>
</dbReference>
<name>A0A7J6RZ82_PEROL</name>
<keyword evidence="2" id="KW-1185">Reference proteome</keyword>
<dbReference type="AlphaFoldDB" id="A0A7J6RZ82"/>
<feature type="non-terminal residue" evidence="1">
    <location>
        <position position="116"/>
    </location>
</feature>
<feature type="non-terminal residue" evidence="1">
    <location>
        <position position="1"/>
    </location>
</feature>